<protein>
    <submittedName>
        <fullName evidence="1">Uncharacterized protein</fullName>
    </submittedName>
</protein>
<keyword evidence="2" id="KW-1185">Reference proteome</keyword>
<accession>A0ACC2N1G2</accession>
<dbReference type="Proteomes" id="UP001239111">
    <property type="component" value="Chromosome 4"/>
</dbReference>
<sequence>MCESVSSQRPACRLYSRNRIKPLKLSRWELPVSRSKTYWDGVIADMEKKYKRPPLTNPRQLRKLLSTKYFDIIAPMLGMPIYTSSDMKKDTRLRYLSGSGDHGSSHSEADSQFDLIVHPPTIEDSYSAMESRRHQSNPYAMFLKKPRRKVVVWRELTEEDLRGYDPEATFEKRAARLMDGICKDFCDWLKSLGKNDHVTIDEETLKDMFEINFTAEACRATKISVQEMPTVPDTVAEARHCYKSGKLRMTRNQIYKDLKVEKRPKRVVAFGKNLPRELRFVPPKGRLAKKWLRCPNVPRDVEAMDIVWKDIMHLDSVRAFAEYLSENPKDASPTLLGNLREREKRILQAKNAEEALEDAEDEGQEISSGDSDY</sequence>
<comment type="caution">
    <text evidence="1">The sequence shown here is derived from an EMBL/GenBank/DDBJ whole genome shotgun (WGS) entry which is preliminary data.</text>
</comment>
<gene>
    <name evidence="1" type="ORF">QAD02_006651</name>
</gene>
<proteinExistence type="predicted"/>
<evidence type="ECO:0000313" key="2">
    <source>
        <dbReference type="Proteomes" id="UP001239111"/>
    </source>
</evidence>
<name>A0ACC2N1G2_9HYME</name>
<dbReference type="EMBL" id="CM056744">
    <property type="protein sequence ID" value="KAJ8664989.1"/>
    <property type="molecule type" value="Genomic_DNA"/>
</dbReference>
<evidence type="ECO:0000313" key="1">
    <source>
        <dbReference type="EMBL" id="KAJ8664989.1"/>
    </source>
</evidence>
<reference evidence="1" key="1">
    <citation type="submission" date="2023-04" db="EMBL/GenBank/DDBJ databases">
        <title>A chromosome-level genome assembly of the parasitoid wasp Eretmocerus hayati.</title>
        <authorList>
            <person name="Zhong Y."/>
            <person name="Liu S."/>
            <person name="Liu Y."/>
        </authorList>
    </citation>
    <scope>NUCLEOTIDE SEQUENCE</scope>
    <source>
        <strain evidence="1">ZJU_SS_LIU_2023</strain>
    </source>
</reference>
<organism evidence="1 2">
    <name type="scientific">Eretmocerus hayati</name>
    <dbReference type="NCBI Taxonomy" id="131215"/>
    <lineage>
        <taxon>Eukaryota</taxon>
        <taxon>Metazoa</taxon>
        <taxon>Ecdysozoa</taxon>
        <taxon>Arthropoda</taxon>
        <taxon>Hexapoda</taxon>
        <taxon>Insecta</taxon>
        <taxon>Pterygota</taxon>
        <taxon>Neoptera</taxon>
        <taxon>Endopterygota</taxon>
        <taxon>Hymenoptera</taxon>
        <taxon>Apocrita</taxon>
        <taxon>Proctotrupomorpha</taxon>
        <taxon>Chalcidoidea</taxon>
        <taxon>Aphelinidae</taxon>
        <taxon>Aphelininae</taxon>
        <taxon>Eretmocerus</taxon>
    </lineage>
</organism>